<accession>A0ABR0BJD2</accession>
<dbReference type="PANTHER" id="PTHR34144:SF5">
    <property type="entry name" value="ALPHA-1,3-MANNOSYLTRANSFERASE CMT1"/>
    <property type="match status" value="1"/>
</dbReference>
<evidence type="ECO:0000313" key="1">
    <source>
        <dbReference type="EMBL" id="KAK4081858.1"/>
    </source>
</evidence>
<reference evidence="1 2" key="1">
    <citation type="journal article" date="2024" name="Microbiol. Resour. Announc.">
        <title>Genome annotations for the ascomycete fungi Trichoderma harzianum, Trichoderma aggressivum, and Purpureocillium lilacinum.</title>
        <authorList>
            <person name="Beijen E.P.W."/>
            <person name="Ohm R.A."/>
        </authorList>
    </citation>
    <scope>NUCLEOTIDE SEQUENCE [LARGE SCALE GENOMIC DNA]</scope>
    <source>
        <strain evidence="1 2">CBS 150709</strain>
    </source>
</reference>
<name>A0ABR0BJD2_PURLI</name>
<dbReference type="InterPro" id="IPR021047">
    <property type="entry name" value="Mannosyltransferase_CMT1"/>
</dbReference>
<gene>
    <name evidence="1" type="ORF">Purlil1_11545</name>
</gene>
<dbReference type="Proteomes" id="UP001287286">
    <property type="component" value="Unassembled WGS sequence"/>
</dbReference>
<organism evidence="1 2">
    <name type="scientific">Purpureocillium lilacinum</name>
    <name type="common">Paecilomyces lilacinus</name>
    <dbReference type="NCBI Taxonomy" id="33203"/>
    <lineage>
        <taxon>Eukaryota</taxon>
        <taxon>Fungi</taxon>
        <taxon>Dikarya</taxon>
        <taxon>Ascomycota</taxon>
        <taxon>Pezizomycotina</taxon>
        <taxon>Sordariomycetes</taxon>
        <taxon>Hypocreomycetidae</taxon>
        <taxon>Hypocreales</taxon>
        <taxon>Ophiocordycipitaceae</taxon>
        <taxon>Purpureocillium</taxon>
    </lineage>
</organism>
<dbReference type="EMBL" id="JAWRVI010000071">
    <property type="protein sequence ID" value="KAK4081858.1"/>
    <property type="molecule type" value="Genomic_DNA"/>
</dbReference>
<protein>
    <submittedName>
        <fullName evidence="1">CAZyme family GT69</fullName>
    </submittedName>
</protein>
<keyword evidence="2" id="KW-1185">Reference proteome</keyword>
<comment type="caution">
    <text evidence="1">The sequence shown here is derived from an EMBL/GenBank/DDBJ whole genome shotgun (WGS) entry which is preliminary data.</text>
</comment>
<sequence length="399" mass="43623">MTALHNTYCYYIKRHAAPRFGPSCSSRVGETWLHNGSPPVTTNWPSPSLPLTHTRGAQHLLNLHIHVEDVRPSTVQGPDGTAAPSTTTIAAGATSNGHTLTAADIATYHDHILGGKTQLPTLGCPNFDSGRYSSLPKDGSIVAAITYLGPASCALSIVEGNSNDGTTDVLSSLHSQLEMHGIRYLFQFSSIDPTQGDRIRNLADLRNLALEPLLKRRGELKPSSEAVVIFLNDVVPCPDDILEFVLQKRRLSATITCAMDWTYVGRDPTFYDVWVARSIHGDSLFEIPADGSWKSAWNLLWNADDEIRSRFRSNRPFLYFRVGTAQQVWGGRGVGTHGVRFRSSNIERGKVAVIPAVNLEYSVERGGQIKDAKGFKVTNVAGEGATTMAASRGGRLQRW</sequence>
<dbReference type="PANTHER" id="PTHR34144">
    <property type="entry name" value="CHROMOSOME 8, WHOLE GENOME SHOTGUN SEQUENCE"/>
    <property type="match status" value="1"/>
</dbReference>
<proteinExistence type="predicted"/>
<dbReference type="Pfam" id="PF11735">
    <property type="entry name" value="CAP59_mtransfer"/>
    <property type="match status" value="1"/>
</dbReference>
<evidence type="ECO:0000313" key="2">
    <source>
        <dbReference type="Proteomes" id="UP001287286"/>
    </source>
</evidence>